<feature type="region of interest" description="Disordered" evidence="1">
    <location>
        <begin position="34"/>
        <end position="57"/>
    </location>
</feature>
<dbReference type="InterPro" id="IPR026058">
    <property type="entry name" value="LIPIN"/>
</dbReference>
<feature type="non-terminal residue" evidence="3">
    <location>
        <position position="1"/>
    </location>
</feature>
<reference evidence="3" key="1">
    <citation type="submission" date="2017-12" db="EMBL/GenBank/DDBJ databases">
        <title>High-resolution comparative analysis of great ape genomes.</title>
        <authorList>
            <person name="Pollen A."/>
            <person name="Hastie A."/>
            <person name="Hormozdiari F."/>
            <person name="Dougherty M."/>
            <person name="Liu R."/>
            <person name="Chaisson M."/>
            <person name="Hoppe E."/>
            <person name="Hill C."/>
            <person name="Pang A."/>
            <person name="Hillier L."/>
            <person name="Baker C."/>
            <person name="Armstrong J."/>
            <person name="Shendure J."/>
            <person name="Paten B."/>
            <person name="Wilson R."/>
            <person name="Chao H."/>
            <person name="Schneider V."/>
            <person name="Ventura M."/>
            <person name="Kronenberg Z."/>
            <person name="Murali S."/>
            <person name="Gordon D."/>
            <person name="Cantsilieris S."/>
            <person name="Munson K."/>
            <person name="Nelson B."/>
            <person name="Raja A."/>
            <person name="Underwood J."/>
            <person name="Diekhans M."/>
            <person name="Fiddes I."/>
            <person name="Haussler D."/>
            <person name="Eichler E."/>
        </authorList>
    </citation>
    <scope>NUCLEOTIDE SEQUENCE [LARGE SCALE GENOMIC DNA]</scope>
    <source>
        <strain evidence="3">Susie</strain>
    </source>
</reference>
<dbReference type="Pfam" id="PF08235">
    <property type="entry name" value="LNS2"/>
    <property type="match status" value="1"/>
</dbReference>
<accession>A0A2J8VJY7</accession>
<dbReference type="GO" id="GO:0019432">
    <property type="term" value="P:triglyceride biosynthetic process"/>
    <property type="evidence" value="ECO:0007669"/>
    <property type="project" value="TreeGrafter"/>
</dbReference>
<dbReference type="GO" id="GO:0032869">
    <property type="term" value="P:cellular response to insulin stimulus"/>
    <property type="evidence" value="ECO:0007669"/>
    <property type="project" value="TreeGrafter"/>
</dbReference>
<dbReference type="InterPro" id="IPR036412">
    <property type="entry name" value="HAD-like_sf"/>
</dbReference>
<gene>
    <name evidence="3" type="ORF">CR201_G0018782</name>
</gene>
<dbReference type="PANTHER" id="PTHR12181:SF62">
    <property type="entry name" value="PHOSPHATIDATE PHOSPHATASE LPIN3"/>
    <property type="match status" value="1"/>
</dbReference>
<evidence type="ECO:0000313" key="3">
    <source>
        <dbReference type="EMBL" id="PNJ57829.1"/>
    </source>
</evidence>
<feature type="domain" description="LNS2/PITP" evidence="2">
    <location>
        <begin position="125"/>
        <end position="265"/>
    </location>
</feature>
<dbReference type="GO" id="GO:0008195">
    <property type="term" value="F:phosphatidate phosphatase activity"/>
    <property type="evidence" value="ECO:0007669"/>
    <property type="project" value="TreeGrafter"/>
</dbReference>
<dbReference type="GO" id="GO:0009062">
    <property type="term" value="P:fatty acid catabolic process"/>
    <property type="evidence" value="ECO:0007669"/>
    <property type="project" value="TreeGrafter"/>
</dbReference>
<name>A0A2J8VJY7_PONAB</name>
<dbReference type="SUPFAM" id="SSF56784">
    <property type="entry name" value="HAD-like"/>
    <property type="match status" value="1"/>
</dbReference>
<dbReference type="AlphaFoldDB" id="A0A2J8VJY7"/>
<feature type="non-terminal residue" evidence="3">
    <location>
        <position position="265"/>
    </location>
</feature>
<comment type="caution">
    <text evidence="3">The sequence shown here is derived from an EMBL/GenBank/DDBJ whole genome shotgun (WGS) entry which is preliminary data.</text>
</comment>
<dbReference type="SMART" id="SM00775">
    <property type="entry name" value="LNS2"/>
    <property type="match status" value="1"/>
</dbReference>
<dbReference type="GO" id="GO:0003713">
    <property type="term" value="F:transcription coactivator activity"/>
    <property type="evidence" value="ECO:0007669"/>
    <property type="project" value="TreeGrafter"/>
</dbReference>
<dbReference type="InterPro" id="IPR031315">
    <property type="entry name" value="LNS2/PITP"/>
</dbReference>
<dbReference type="InterPro" id="IPR013209">
    <property type="entry name" value="LNS2"/>
</dbReference>
<proteinExistence type="predicted"/>
<evidence type="ECO:0000259" key="2">
    <source>
        <dbReference type="SMART" id="SM00775"/>
    </source>
</evidence>
<protein>
    <submittedName>
        <fullName evidence="3">LPIN3 isoform 3</fullName>
    </submittedName>
</protein>
<dbReference type="GO" id="GO:0005634">
    <property type="term" value="C:nucleus"/>
    <property type="evidence" value="ECO:0007669"/>
    <property type="project" value="TreeGrafter"/>
</dbReference>
<dbReference type="GO" id="GO:0045944">
    <property type="term" value="P:positive regulation of transcription by RNA polymerase II"/>
    <property type="evidence" value="ECO:0007669"/>
    <property type="project" value="TreeGrafter"/>
</dbReference>
<organism evidence="3">
    <name type="scientific">Pongo abelii</name>
    <name type="common">Sumatran orangutan</name>
    <name type="synonym">Pongo pygmaeus abelii</name>
    <dbReference type="NCBI Taxonomy" id="9601"/>
    <lineage>
        <taxon>Eukaryota</taxon>
        <taxon>Metazoa</taxon>
        <taxon>Chordata</taxon>
        <taxon>Craniata</taxon>
        <taxon>Vertebrata</taxon>
        <taxon>Euteleostomi</taxon>
        <taxon>Mammalia</taxon>
        <taxon>Eutheria</taxon>
        <taxon>Euarchontoglires</taxon>
        <taxon>Primates</taxon>
        <taxon>Haplorrhini</taxon>
        <taxon>Catarrhini</taxon>
        <taxon>Hominidae</taxon>
        <taxon>Pongo</taxon>
    </lineage>
</organism>
<dbReference type="EMBL" id="NDHI03003419">
    <property type="protein sequence ID" value="PNJ57829.1"/>
    <property type="molecule type" value="Genomic_DNA"/>
</dbReference>
<feature type="compositionally biased region" description="Basic and acidic residues" evidence="1">
    <location>
        <begin position="34"/>
        <end position="48"/>
    </location>
</feature>
<evidence type="ECO:0000256" key="1">
    <source>
        <dbReference type="SAM" id="MobiDB-lite"/>
    </source>
</evidence>
<dbReference type="InterPro" id="IPR031703">
    <property type="entry name" value="Lipin_mid"/>
</dbReference>
<dbReference type="Pfam" id="PF16876">
    <property type="entry name" value="Lipin_mid"/>
    <property type="match status" value="1"/>
</dbReference>
<dbReference type="PANTHER" id="PTHR12181">
    <property type="entry name" value="LIPIN"/>
    <property type="match status" value="1"/>
</dbReference>
<sequence length="265" mass="29485">VKINGKHYNWAVAAPVILSLQAFQKNLPKCSAQREKTAAKEQQGEKTEVLSSDDDAPDSPVILEIPSLLPSTPTYKKSLRLSSDQIRRLNLQEGANDVVFSVTTQYQGTCRCKATIYLWKWDDKVVISDIDGTITKSDALGHILPQLGKDWTHHGITSLYHKIHLNGYKFLYCSARAIGMADLTKGYLQWVSEGGCSLPKGPILLSPSSLFSALHREVIEKKPEVFKVACLSDIQQLFLPHGQPFYAAFGNRPNDVFAYRQVGLP</sequence>